<dbReference type="PANTHER" id="PTHR30055:SF209">
    <property type="entry name" value="POSSIBLE TRANSCRIPTIONAL REGULATORY PROTEIN (PROBABLY TETR-FAMILY)"/>
    <property type="match status" value="1"/>
</dbReference>
<evidence type="ECO:0000256" key="2">
    <source>
        <dbReference type="PROSITE-ProRule" id="PRU00335"/>
    </source>
</evidence>
<dbReference type="InterPro" id="IPR009057">
    <property type="entry name" value="Homeodomain-like_sf"/>
</dbReference>
<comment type="caution">
    <text evidence="4">The sequence shown here is derived from an EMBL/GenBank/DDBJ whole genome shotgun (WGS) entry which is preliminary data.</text>
</comment>
<organism evidence="4 5">
    <name type="scientific">Nonomuraea antimicrobica</name>
    <dbReference type="NCBI Taxonomy" id="561173"/>
    <lineage>
        <taxon>Bacteria</taxon>
        <taxon>Bacillati</taxon>
        <taxon>Actinomycetota</taxon>
        <taxon>Actinomycetes</taxon>
        <taxon>Streptosporangiales</taxon>
        <taxon>Streptosporangiaceae</taxon>
        <taxon>Nonomuraea</taxon>
    </lineage>
</organism>
<feature type="DNA-binding region" description="H-T-H motif" evidence="2">
    <location>
        <begin position="37"/>
        <end position="56"/>
    </location>
</feature>
<dbReference type="PROSITE" id="PS50977">
    <property type="entry name" value="HTH_TETR_2"/>
    <property type="match status" value="1"/>
</dbReference>
<dbReference type="InterPro" id="IPR050109">
    <property type="entry name" value="HTH-type_TetR-like_transc_reg"/>
</dbReference>
<gene>
    <name evidence="4" type="ORF">GCM10022224_044220</name>
</gene>
<dbReference type="SUPFAM" id="SSF48498">
    <property type="entry name" value="Tetracyclin repressor-like, C-terminal domain"/>
    <property type="match status" value="1"/>
</dbReference>
<accession>A0ABP7C012</accession>
<protein>
    <submittedName>
        <fullName evidence="4">TetR/AcrR family transcriptional regulator</fullName>
    </submittedName>
</protein>
<dbReference type="Pfam" id="PF00440">
    <property type="entry name" value="TetR_N"/>
    <property type="match status" value="1"/>
</dbReference>
<evidence type="ECO:0000313" key="5">
    <source>
        <dbReference type="Proteomes" id="UP001500902"/>
    </source>
</evidence>
<feature type="domain" description="HTH tetR-type" evidence="3">
    <location>
        <begin position="14"/>
        <end position="74"/>
    </location>
</feature>
<evidence type="ECO:0000259" key="3">
    <source>
        <dbReference type="PROSITE" id="PS50977"/>
    </source>
</evidence>
<dbReference type="EMBL" id="BAAAZP010000085">
    <property type="protein sequence ID" value="GAA3675108.1"/>
    <property type="molecule type" value="Genomic_DNA"/>
</dbReference>
<dbReference type="Gene3D" id="1.10.357.10">
    <property type="entry name" value="Tetracycline Repressor, domain 2"/>
    <property type="match status" value="1"/>
</dbReference>
<dbReference type="InterPro" id="IPR036271">
    <property type="entry name" value="Tet_transcr_reg_TetR-rel_C_sf"/>
</dbReference>
<keyword evidence="5" id="KW-1185">Reference proteome</keyword>
<keyword evidence="1 2" id="KW-0238">DNA-binding</keyword>
<evidence type="ECO:0000313" key="4">
    <source>
        <dbReference type="EMBL" id="GAA3675108.1"/>
    </source>
</evidence>
<dbReference type="InterPro" id="IPR001647">
    <property type="entry name" value="HTH_TetR"/>
</dbReference>
<dbReference type="Proteomes" id="UP001500902">
    <property type="component" value="Unassembled WGS sequence"/>
</dbReference>
<name>A0ABP7C012_9ACTN</name>
<reference evidence="5" key="1">
    <citation type="journal article" date="2019" name="Int. J. Syst. Evol. Microbiol.">
        <title>The Global Catalogue of Microorganisms (GCM) 10K type strain sequencing project: providing services to taxonomists for standard genome sequencing and annotation.</title>
        <authorList>
            <consortium name="The Broad Institute Genomics Platform"/>
            <consortium name="The Broad Institute Genome Sequencing Center for Infectious Disease"/>
            <person name="Wu L."/>
            <person name="Ma J."/>
        </authorList>
    </citation>
    <scope>NUCLEOTIDE SEQUENCE [LARGE SCALE GENOMIC DNA]</scope>
    <source>
        <strain evidence="5">JCM 16904</strain>
    </source>
</reference>
<dbReference type="SUPFAM" id="SSF46689">
    <property type="entry name" value="Homeodomain-like"/>
    <property type="match status" value="1"/>
</dbReference>
<evidence type="ECO:0000256" key="1">
    <source>
        <dbReference type="ARBA" id="ARBA00023125"/>
    </source>
</evidence>
<dbReference type="RefSeq" id="WP_344881015.1">
    <property type="nucleotide sequence ID" value="NZ_BAAAZP010000085.1"/>
</dbReference>
<dbReference type="PANTHER" id="PTHR30055">
    <property type="entry name" value="HTH-TYPE TRANSCRIPTIONAL REGULATOR RUTR"/>
    <property type="match status" value="1"/>
</dbReference>
<proteinExistence type="predicted"/>
<sequence length="210" mass="22998">MRPYRGVPAEQRRARRRAALLAAGLDVLGTQGWSAATVRGVCARAGLNDRYFYESFADLDTLLLAVVDDQAAQAAEMIEAVARAAPRRPRARTRAVVGALVDFLAADPRRARILAHEFPASPLLQERRRGITGELAGIFIAQVHEVFDEPPLGDEDLELTALTVVGGLWELLAAWFRGDVETGREHLVDFVVALVLTSADLTPALDHRLR</sequence>